<sequence length="41" mass="4876">MGKMRRRVFSFVRFPPSEKIDGFDDRYLSAKTGLSVKYIIY</sequence>
<evidence type="ECO:0000313" key="1">
    <source>
        <dbReference type="EMBL" id="EEV01631.1"/>
    </source>
</evidence>
<dbReference type="AlphaFoldDB" id="C7G982"/>
<comment type="caution">
    <text evidence="1">The sequence shown here is derived from an EMBL/GenBank/DDBJ whole genome shotgun (WGS) entry which is preliminary data.</text>
</comment>
<gene>
    <name evidence="1" type="ORF">ROSINTL182_06460</name>
</gene>
<proteinExistence type="predicted"/>
<evidence type="ECO:0000313" key="2">
    <source>
        <dbReference type="Proteomes" id="UP000004828"/>
    </source>
</evidence>
<organism evidence="1 2">
    <name type="scientific">Roseburia intestinalis L1-82</name>
    <dbReference type="NCBI Taxonomy" id="536231"/>
    <lineage>
        <taxon>Bacteria</taxon>
        <taxon>Bacillati</taxon>
        <taxon>Bacillota</taxon>
        <taxon>Clostridia</taxon>
        <taxon>Lachnospirales</taxon>
        <taxon>Lachnospiraceae</taxon>
        <taxon>Roseburia</taxon>
    </lineage>
</organism>
<protein>
    <submittedName>
        <fullName evidence="1">Uncharacterized protein</fullName>
    </submittedName>
</protein>
<name>C7G982_9FIRM</name>
<dbReference type="HOGENOM" id="CLU_3332529_0_0_9"/>
<accession>C7G982</accession>
<dbReference type="Proteomes" id="UP000004828">
    <property type="component" value="Unassembled WGS sequence"/>
</dbReference>
<reference evidence="1 2" key="1">
    <citation type="submission" date="2009-08" db="EMBL/GenBank/DDBJ databases">
        <authorList>
            <person name="Weinstock G."/>
            <person name="Sodergren E."/>
            <person name="Clifton S."/>
            <person name="Fulton L."/>
            <person name="Fulton B."/>
            <person name="Courtney L."/>
            <person name="Fronick C."/>
            <person name="Harrison M."/>
            <person name="Strong C."/>
            <person name="Farmer C."/>
            <person name="Delahaunty K."/>
            <person name="Markovic C."/>
            <person name="Hall O."/>
            <person name="Minx P."/>
            <person name="Tomlinson C."/>
            <person name="Mitreva M."/>
            <person name="Nelson J."/>
            <person name="Hou S."/>
            <person name="Wollam A."/>
            <person name="Pepin K.H."/>
            <person name="Johnson M."/>
            <person name="Bhonagiri V."/>
            <person name="Nash W.E."/>
            <person name="Warren W."/>
            <person name="Chinwalla A."/>
            <person name="Mardis E.R."/>
            <person name="Wilson R.K."/>
        </authorList>
    </citation>
    <scope>NUCLEOTIDE SEQUENCE [LARGE SCALE GENOMIC DNA]</scope>
    <source>
        <strain evidence="1 2">L1-82</strain>
    </source>
</reference>
<dbReference type="EMBL" id="ABYJ02000067">
    <property type="protein sequence ID" value="EEV01631.1"/>
    <property type="molecule type" value="Genomic_DNA"/>
</dbReference>